<proteinExistence type="predicted"/>
<reference evidence="1" key="2">
    <citation type="submission" date="2020-06" db="EMBL/GenBank/DDBJ databases">
        <title>Helianthus annuus Genome sequencing and assembly Release 2.</title>
        <authorList>
            <person name="Gouzy J."/>
            <person name="Langlade N."/>
            <person name="Munos S."/>
        </authorList>
    </citation>
    <scope>NUCLEOTIDE SEQUENCE</scope>
    <source>
        <tissue evidence="1">Leaves</tissue>
    </source>
</reference>
<keyword evidence="2" id="KW-1185">Reference proteome</keyword>
<dbReference type="Proteomes" id="UP000215914">
    <property type="component" value="Unassembled WGS sequence"/>
</dbReference>
<protein>
    <submittedName>
        <fullName evidence="1">Uncharacterized protein</fullName>
    </submittedName>
</protein>
<dbReference type="Gramene" id="mRNA:HanXRQr2_Chr05g0211991">
    <property type="protein sequence ID" value="CDS:HanXRQr2_Chr05g0211991.1"/>
    <property type="gene ID" value="HanXRQr2_Chr05g0211991"/>
</dbReference>
<evidence type="ECO:0000313" key="2">
    <source>
        <dbReference type="Proteomes" id="UP000215914"/>
    </source>
</evidence>
<dbReference type="AlphaFoldDB" id="A0A9K3IYT4"/>
<organism evidence="1 2">
    <name type="scientific">Helianthus annuus</name>
    <name type="common">Common sunflower</name>
    <dbReference type="NCBI Taxonomy" id="4232"/>
    <lineage>
        <taxon>Eukaryota</taxon>
        <taxon>Viridiplantae</taxon>
        <taxon>Streptophyta</taxon>
        <taxon>Embryophyta</taxon>
        <taxon>Tracheophyta</taxon>
        <taxon>Spermatophyta</taxon>
        <taxon>Magnoliopsida</taxon>
        <taxon>eudicotyledons</taxon>
        <taxon>Gunneridae</taxon>
        <taxon>Pentapetalae</taxon>
        <taxon>asterids</taxon>
        <taxon>campanulids</taxon>
        <taxon>Asterales</taxon>
        <taxon>Asteraceae</taxon>
        <taxon>Asteroideae</taxon>
        <taxon>Heliantheae alliance</taxon>
        <taxon>Heliantheae</taxon>
        <taxon>Helianthus</taxon>
    </lineage>
</organism>
<comment type="caution">
    <text evidence="1">The sequence shown here is derived from an EMBL/GenBank/DDBJ whole genome shotgun (WGS) entry which is preliminary data.</text>
</comment>
<name>A0A9K3IYT4_HELAN</name>
<gene>
    <name evidence="1" type="ORF">HanXRQr2_Chr05g0211991</name>
</gene>
<sequence length="51" mass="5529">MRRLSRIYLDGRQTCARVLDDAPSTATANISNTSTNSTCGRNCSHSACVRP</sequence>
<dbReference type="EMBL" id="MNCJ02000320">
    <property type="protein sequence ID" value="KAF5805659.1"/>
    <property type="molecule type" value="Genomic_DNA"/>
</dbReference>
<reference evidence="1" key="1">
    <citation type="journal article" date="2017" name="Nature">
        <title>The sunflower genome provides insights into oil metabolism, flowering and Asterid evolution.</title>
        <authorList>
            <person name="Badouin H."/>
            <person name="Gouzy J."/>
            <person name="Grassa C.J."/>
            <person name="Murat F."/>
            <person name="Staton S.E."/>
            <person name="Cottret L."/>
            <person name="Lelandais-Briere C."/>
            <person name="Owens G.L."/>
            <person name="Carrere S."/>
            <person name="Mayjonade B."/>
            <person name="Legrand L."/>
            <person name="Gill N."/>
            <person name="Kane N.C."/>
            <person name="Bowers J.E."/>
            <person name="Hubner S."/>
            <person name="Bellec A."/>
            <person name="Berard A."/>
            <person name="Berges H."/>
            <person name="Blanchet N."/>
            <person name="Boniface M.C."/>
            <person name="Brunel D."/>
            <person name="Catrice O."/>
            <person name="Chaidir N."/>
            <person name="Claudel C."/>
            <person name="Donnadieu C."/>
            <person name="Faraut T."/>
            <person name="Fievet G."/>
            <person name="Helmstetter N."/>
            <person name="King M."/>
            <person name="Knapp S.J."/>
            <person name="Lai Z."/>
            <person name="Le Paslier M.C."/>
            <person name="Lippi Y."/>
            <person name="Lorenzon L."/>
            <person name="Mandel J.R."/>
            <person name="Marage G."/>
            <person name="Marchand G."/>
            <person name="Marquand E."/>
            <person name="Bret-Mestries E."/>
            <person name="Morien E."/>
            <person name="Nambeesan S."/>
            <person name="Nguyen T."/>
            <person name="Pegot-Espagnet P."/>
            <person name="Pouilly N."/>
            <person name="Raftis F."/>
            <person name="Sallet E."/>
            <person name="Schiex T."/>
            <person name="Thomas J."/>
            <person name="Vandecasteele C."/>
            <person name="Vares D."/>
            <person name="Vear F."/>
            <person name="Vautrin S."/>
            <person name="Crespi M."/>
            <person name="Mangin B."/>
            <person name="Burke J.M."/>
            <person name="Salse J."/>
            <person name="Munos S."/>
            <person name="Vincourt P."/>
            <person name="Rieseberg L.H."/>
            <person name="Langlade N.B."/>
        </authorList>
    </citation>
    <scope>NUCLEOTIDE SEQUENCE</scope>
    <source>
        <tissue evidence="1">Leaves</tissue>
    </source>
</reference>
<evidence type="ECO:0000313" key="1">
    <source>
        <dbReference type="EMBL" id="KAF5805659.1"/>
    </source>
</evidence>
<accession>A0A9K3IYT4</accession>